<accession>A0AA86P9N4</accession>
<gene>
    <name evidence="1" type="ORF">HINF_LOCUS22048</name>
    <name evidence="2" type="ORF">HINF_LOCUS63717</name>
</gene>
<dbReference type="AlphaFoldDB" id="A0AA86P9N4"/>
<dbReference type="EMBL" id="CAXDID020000402">
    <property type="protein sequence ID" value="CAL6087589.1"/>
    <property type="molecule type" value="Genomic_DNA"/>
</dbReference>
<organism evidence="1">
    <name type="scientific">Hexamita inflata</name>
    <dbReference type="NCBI Taxonomy" id="28002"/>
    <lineage>
        <taxon>Eukaryota</taxon>
        <taxon>Metamonada</taxon>
        <taxon>Diplomonadida</taxon>
        <taxon>Hexamitidae</taxon>
        <taxon>Hexamitinae</taxon>
        <taxon>Hexamita</taxon>
    </lineage>
</organism>
<dbReference type="Proteomes" id="UP001642409">
    <property type="component" value="Unassembled WGS sequence"/>
</dbReference>
<evidence type="ECO:0000313" key="1">
    <source>
        <dbReference type="EMBL" id="CAI9934403.1"/>
    </source>
</evidence>
<sequence length="176" mass="21188">MLPLLRIEMRVQDSNCVQLPGTQIYYKKMSQSNTSQQNLKSTVAKSTICTQPIESQFKKFSLQAKCNDQTAFKLFTQIQATKQLLQSKWKSQEQEVAQEDIKREKKWRKKLENSPYCSDQLMYFQHNEELQKMKERNKKRQQWEEKRKHEIEKALMETRAQKAYFQDEPEVWTVQE</sequence>
<keyword evidence="3" id="KW-1185">Reference proteome</keyword>
<proteinExistence type="predicted"/>
<protein>
    <submittedName>
        <fullName evidence="2">Hypothetical_protein</fullName>
    </submittedName>
</protein>
<evidence type="ECO:0000313" key="3">
    <source>
        <dbReference type="Proteomes" id="UP001642409"/>
    </source>
</evidence>
<reference evidence="1" key="1">
    <citation type="submission" date="2023-06" db="EMBL/GenBank/DDBJ databases">
        <authorList>
            <person name="Kurt Z."/>
        </authorList>
    </citation>
    <scope>NUCLEOTIDE SEQUENCE</scope>
</reference>
<evidence type="ECO:0000313" key="2">
    <source>
        <dbReference type="EMBL" id="CAL6087589.1"/>
    </source>
</evidence>
<reference evidence="2 3" key="2">
    <citation type="submission" date="2024-07" db="EMBL/GenBank/DDBJ databases">
        <authorList>
            <person name="Akdeniz Z."/>
        </authorList>
    </citation>
    <scope>NUCLEOTIDE SEQUENCE [LARGE SCALE GENOMIC DNA]</scope>
</reference>
<comment type="caution">
    <text evidence="1">The sequence shown here is derived from an EMBL/GenBank/DDBJ whole genome shotgun (WGS) entry which is preliminary data.</text>
</comment>
<dbReference type="EMBL" id="CATOUU010000569">
    <property type="protein sequence ID" value="CAI9934403.1"/>
    <property type="molecule type" value="Genomic_DNA"/>
</dbReference>
<name>A0AA86P9N4_9EUKA</name>